<feature type="transmembrane region" description="Helical" evidence="5">
    <location>
        <begin position="256"/>
        <end position="275"/>
    </location>
</feature>
<accession>A0ABC8M5D2</accession>
<feature type="transmembrane region" description="Helical" evidence="5">
    <location>
        <begin position="49"/>
        <end position="71"/>
    </location>
</feature>
<keyword evidence="3 5" id="KW-1133">Transmembrane helix</keyword>
<dbReference type="Proteomes" id="UP001642260">
    <property type="component" value="Unassembled WGS sequence"/>
</dbReference>
<dbReference type="PROSITE" id="PS51380">
    <property type="entry name" value="EXS"/>
    <property type="match status" value="1"/>
</dbReference>
<evidence type="ECO:0000256" key="2">
    <source>
        <dbReference type="ARBA" id="ARBA00022692"/>
    </source>
</evidence>
<feature type="transmembrane region" description="Helical" evidence="5">
    <location>
        <begin position="91"/>
        <end position="113"/>
    </location>
</feature>
<evidence type="ECO:0000313" key="8">
    <source>
        <dbReference type="Proteomes" id="UP001642260"/>
    </source>
</evidence>
<protein>
    <recommendedName>
        <fullName evidence="6">EXS domain-containing protein</fullName>
    </recommendedName>
</protein>
<name>A0ABC8M5D2_ERUVS</name>
<dbReference type="Pfam" id="PF03124">
    <property type="entry name" value="EXS"/>
    <property type="match status" value="1"/>
</dbReference>
<organism evidence="7 8">
    <name type="scientific">Eruca vesicaria subsp. sativa</name>
    <name type="common">Garden rocket</name>
    <name type="synonym">Eruca sativa</name>
    <dbReference type="NCBI Taxonomy" id="29727"/>
    <lineage>
        <taxon>Eukaryota</taxon>
        <taxon>Viridiplantae</taxon>
        <taxon>Streptophyta</taxon>
        <taxon>Embryophyta</taxon>
        <taxon>Tracheophyta</taxon>
        <taxon>Spermatophyta</taxon>
        <taxon>Magnoliopsida</taxon>
        <taxon>eudicotyledons</taxon>
        <taxon>Gunneridae</taxon>
        <taxon>Pentapetalae</taxon>
        <taxon>rosids</taxon>
        <taxon>malvids</taxon>
        <taxon>Brassicales</taxon>
        <taxon>Brassicaceae</taxon>
        <taxon>Brassiceae</taxon>
        <taxon>Eruca</taxon>
    </lineage>
</organism>
<comment type="caution">
    <text evidence="7">The sequence shown here is derived from an EMBL/GenBank/DDBJ whole genome shotgun (WGS) entry which is preliminary data.</text>
</comment>
<evidence type="ECO:0000256" key="4">
    <source>
        <dbReference type="ARBA" id="ARBA00023136"/>
    </source>
</evidence>
<reference evidence="7 8" key="1">
    <citation type="submission" date="2022-03" db="EMBL/GenBank/DDBJ databases">
        <authorList>
            <person name="Macdonald S."/>
            <person name="Ahmed S."/>
            <person name="Newling K."/>
        </authorList>
    </citation>
    <scope>NUCLEOTIDE SEQUENCE [LARGE SCALE GENOMIC DNA]</scope>
</reference>
<comment type="subcellular location">
    <subcellularLocation>
        <location evidence="1">Membrane</location>
        <topology evidence="1">Multi-pass membrane protein</topology>
    </subcellularLocation>
</comment>
<feature type="transmembrane region" description="Helical" evidence="5">
    <location>
        <begin position="296"/>
        <end position="312"/>
    </location>
</feature>
<feature type="transmembrane region" description="Helical" evidence="5">
    <location>
        <begin position="324"/>
        <end position="342"/>
    </location>
</feature>
<feature type="transmembrane region" description="Helical" evidence="5">
    <location>
        <begin position="139"/>
        <end position="157"/>
    </location>
</feature>
<evidence type="ECO:0000256" key="3">
    <source>
        <dbReference type="ARBA" id="ARBA00022989"/>
    </source>
</evidence>
<dbReference type="PANTHER" id="PTHR10783">
    <property type="entry name" value="XENOTROPIC AND POLYTROPIC RETROVIRUS RECEPTOR 1-RELATED"/>
    <property type="match status" value="1"/>
</dbReference>
<dbReference type="AlphaFoldDB" id="A0ABC8M5D2"/>
<keyword evidence="2 5" id="KW-0812">Transmembrane</keyword>
<gene>
    <name evidence="7" type="ORF">ERUC_LOCUS43423</name>
</gene>
<proteinExistence type="predicted"/>
<evidence type="ECO:0000256" key="1">
    <source>
        <dbReference type="ARBA" id="ARBA00004141"/>
    </source>
</evidence>
<evidence type="ECO:0000313" key="7">
    <source>
        <dbReference type="EMBL" id="CAH8390940.1"/>
    </source>
</evidence>
<keyword evidence="8" id="KW-1185">Reference proteome</keyword>
<dbReference type="PANTHER" id="PTHR10783:SF131">
    <property type="entry name" value="EXS (ERD1_XPR1_SYG1) FAMILY PROTEIN"/>
    <property type="match status" value="1"/>
</dbReference>
<feature type="transmembrane region" description="Helical" evidence="5">
    <location>
        <begin position="163"/>
        <end position="183"/>
    </location>
</feature>
<dbReference type="GO" id="GO:0016020">
    <property type="term" value="C:membrane"/>
    <property type="evidence" value="ECO:0007669"/>
    <property type="project" value="UniProtKB-SubCell"/>
</dbReference>
<dbReference type="EMBL" id="CAKOAT010929597">
    <property type="protein sequence ID" value="CAH8390940.1"/>
    <property type="molecule type" value="Genomic_DNA"/>
</dbReference>
<feature type="domain" description="EXS" evidence="6">
    <location>
        <begin position="253"/>
        <end position="452"/>
    </location>
</feature>
<evidence type="ECO:0000259" key="6">
    <source>
        <dbReference type="PROSITE" id="PS51380"/>
    </source>
</evidence>
<keyword evidence="4 5" id="KW-0472">Membrane</keyword>
<sequence length="464" mass="54086">MFGGVFSVPVNNPHLRKSGSRLIINNLGENDLKNSSMQLGTIAKLRSPLVLSSLKVALYVGGLYVCGKIGWESVMKMGLDTRELFFYETFLYYNPPLLITMMVWLWGVNLWVFSRTGVHYAEIFDLGSDHLSHKEIWKCARLMTTIILTSMTAYLYLYSHGDVYLAASQPIVLYLSAVIILIIPFDMFYMSSRYYLLWTFWRILFPVQTVTFSDFFLADILTSLSKVLSDLERSVCRMVHRQVATVAWFEADSVCGSHSAVIPLVLVLPYLFRLFQCIRQYRDSKDIANIWNAGKYLTAVPVIFLSALKYFIDQDTWTYSIQPAWILSGLANTFFSFFWDVLRDWDLSVFTRIFKFTKPNICSHLLYGRRWVYVWVIGSNLVLRWTWTYKLSAHLRNNYITVFIITLLEIYRRFQWAFFRIENVWYNINHPKRTTSHQSNPVSLQNDNSGEQEKLLAHSHSLGV</sequence>
<evidence type="ECO:0000256" key="5">
    <source>
        <dbReference type="SAM" id="Phobius"/>
    </source>
</evidence>
<dbReference type="InterPro" id="IPR004342">
    <property type="entry name" value="EXS_C"/>
</dbReference>